<keyword evidence="2" id="KW-1185">Reference proteome</keyword>
<sequence length="40" mass="4591">MKTGLLFKLACLCIASMVLMAHFARKYLQRVRVARVRSAH</sequence>
<dbReference type="AlphaFoldDB" id="A0A1N6ESG5"/>
<dbReference type="STRING" id="536979.SAMN04488055_1799"/>
<organism evidence="1 2">
    <name type="scientific">Chitinophaga niabensis</name>
    <dbReference type="NCBI Taxonomy" id="536979"/>
    <lineage>
        <taxon>Bacteria</taxon>
        <taxon>Pseudomonadati</taxon>
        <taxon>Bacteroidota</taxon>
        <taxon>Chitinophagia</taxon>
        <taxon>Chitinophagales</taxon>
        <taxon>Chitinophagaceae</taxon>
        <taxon>Chitinophaga</taxon>
    </lineage>
</organism>
<evidence type="ECO:0000313" key="2">
    <source>
        <dbReference type="Proteomes" id="UP000185003"/>
    </source>
</evidence>
<reference evidence="1 2" key="1">
    <citation type="submission" date="2016-11" db="EMBL/GenBank/DDBJ databases">
        <authorList>
            <person name="Jaros S."/>
            <person name="Januszkiewicz K."/>
            <person name="Wedrychowicz H."/>
        </authorList>
    </citation>
    <scope>NUCLEOTIDE SEQUENCE [LARGE SCALE GENOMIC DNA]</scope>
    <source>
        <strain evidence="1 2">DSM 24787</strain>
    </source>
</reference>
<name>A0A1N6ESG5_9BACT</name>
<dbReference type="Proteomes" id="UP000185003">
    <property type="component" value="Unassembled WGS sequence"/>
</dbReference>
<dbReference type="EMBL" id="FSRA01000001">
    <property type="protein sequence ID" value="SIN85948.1"/>
    <property type="molecule type" value="Genomic_DNA"/>
</dbReference>
<accession>A0A1N6ESG5</accession>
<proteinExistence type="predicted"/>
<gene>
    <name evidence="1" type="ORF">SAMN04488055_1799</name>
</gene>
<evidence type="ECO:0000313" key="1">
    <source>
        <dbReference type="EMBL" id="SIN85948.1"/>
    </source>
</evidence>
<protein>
    <submittedName>
        <fullName evidence="1">Uncharacterized protein</fullName>
    </submittedName>
</protein>